<accession>A0A087SVJ3</accession>
<feature type="non-terminal residue" evidence="2">
    <location>
        <position position="180"/>
    </location>
</feature>
<evidence type="ECO:0000256" key="1">
    <source>
        <dbReference type="SAM" id="SignalP"/>
    </source>
</evidence>
<dbReference type="Proteomes" id="UP000054359">
    <property type="component" value="Unassembled WGS sequence"/>
</dbReference>
<keyword evidence="3" id="KW-1185">Reference proteome</keyword>
<feature type="signal peptide" evidence="1">
    <location>
        <begin position="1"/>
        <end position="19"/>
    </location>
</feature>
<feature type="chain" id="PRO_5001829078" evidence="1">
    <location>
        <begin position="20"/>
        <end position="180"/>
    </location>
</feature>
<name>A0A087SVJ3_STEMI</name>
<dbReference type="OMA" id="EDTQTHY"/>
<proteinExistence type="predicted"/>
<organism evidence="2 3">
    <name type="scientific">Stegodyphus mimosarum</name>
    <name type="common">African social velvet spider</name>
    <dbReference type="NCBI Taxonomy" id="407821"/>
    <lineage>
        <taxon>Eukaryota</taxon>
        <taxon>Metazoa</taxon>
        <taxon>Ecdysozoa</taxon>
        <taxon>Arthropoda</taxon>
        <taxon>Chelicerata</taxon>
        <taxon>Arachnida</taxon>
        <taxon>Araneae</taxon>
        <taxon>Araneomorphae</taxon>
        <taxon>Entelegynae</taxon>
        <taxon>Eresoidea</taxon>
        <taxon>Eresidae</taxon>
        <taxon>Stegodyphus</taxon>
    </lineage>
</organism>
<keyword evidence="1" id="KW-0732">Signal</keyword>
<sequence length="180" mass="20086">MTSIVLPFLLSMFLGRTIDLTTYTVGGDIYDHQDYIETPLNITSTSYYVFQDNTYPYPAMGVPVDIVLRIKGNYLSSTSGIMGLDGVLKDTIWKYDSVMVALFTVVQTARRDLKPDASLVSNWTDRLEDTQTHYVNSIIYGGWNAIFLRLKCDLPGDIEEVRKTLASVLGVTGQVGPEIV</sequence>
<reference evidence="2 3" key="1">
    <citation type="submission" date="2013-11" db="EMBL/GenBank/DDBJ databases">
        <title>Genome sequencing of Stegodyphus mimosarum.</title>
        <authorList>
            <person name="Bechsgaard J."/>
        </authorList>
    </citation>
    <scope>NUCLEOTIDE SEQUENCE [LARGE SCALE GENOMIC DNA]</scope>
</reference>
<evidence type="ECO:0000313" key="2">
    <source>
        <dbReference type="EMBL" id="KFM56882.1"/>
    </source>
</evidence>
<protein>
    <submittedName>
        <fullName evidence="2">Uncharacterized protein</fullName>
    </submittedName>
</protein>
<evidence type="ECO:0000313" key="3">
    <source>
        <dbReference type="Proteomes" id="UP000054359"/>
    </source>
</evidence>
<dbReference type="EMBL" id="KK112163">
    <property type="protein sequence ID" value="KFM56882.1"/>
    <property type="molecule type" value="Genomic_DNA"/>
</dbReference>
<gene>
    <name evidence="2" type="ORF">X975_06686</name>
</gene>
<dbReference type="OrthoDB" id="6431350at2759"/>
<dbReference type="AlphaFoldDB" id="A0A087SVJ3"/>